<evidence type="ECO:0000259" key="3">
    <source>
        <dbReference type="Pfam" id="PF13868"/>
    </source>
</evidence>
<accession>A0A0A9YF09</accession>
<protein>
    <recommendedName>
        <fullName evidence="3">Trichohyalin-plectin-homology domain-containing protein</fullName>
    </recommendedName>
</protein>
<evidence type="ECO:0000313" key="4">
    <source>
        <dbReference type="EMBL" id="JAG28080.1"/>
    </source>
</evidence>
<feature type="coiled-coil region" evidence="2">
    <location>
        <begin position="282"/>
        <end position="361"/>
    </location>
</feature>
<organism evidence="4">
    <name type="scientific">Lygus hesperus</name>
    <name type="common">Western plant bug</name>
    <dbReference type="NCBI Taxonomy" id="30085"/>
    <lineage>
        <taxon>Eukaryota</taxon>
        <taxon>Metazoa</taxon>
        <taxon>Ecdysozoa</taxon>
        <taxon>Arthropoda</taxon>
        <taxon>Hexapoda</taxon>
        <taxon>Insecta</taxon>
        <taxon>Pterygota</taxon>
        <taxon>Neoptera</taxon>
        <taxon>Paraneoptera</taxon>
        <taxon>Hemiptera</taxon>
        <taxon>Heteroptera</taxon>
        <taxon>Panheteroptera</taxon>
        <taxon>Cimicomorpha</taxon>
        <taxon>Miridae</taxon>
        <taxon>Mirini</taxon>
        <taxon>Lygus</taxon>
    </lineage>
</organism>
<sequence length="426" mass="50975">MAARTAKAQEAVVHKNILSEESELRRDALRNMASYKSGVVDDLVKQNRAKTALILKNAGRAIVDKQEEMRDFYGHVGSTQVLAMRELQIEDHKHFKDVGIESGEIFFEKDPKDEEDGEPTEYEEMVIKRAALKEKNMKIVDVLKKQALEREMLKELEVEENLENALRLDALAEAELVKRMTEKDKEEREKQQHFDTFNAIVAYRDYLRQVRVAEDDALWKREKDFLEEKEKFNQAYNDKQNKIKEERLRLVSAVRSDLGSEMEKQEQQDIEYYYTLQKERDIQLEDQEIQEKKNKKEAMEALMREWGRITLANRHIKELEQQRENEEKERMLKFLELENNVKKAEERKRMVDKDINRMEIMYQINERERKRQEDMAAKAQEIKLLRAEGFVREGKIKERRLERMEDFKNNGLPERFLSNIRKHYNL</sequence>
<feature type="domain" description="Trichohyalin-plectin-homology" evidence="3">
    <location>
        <begin position="64"/>
        <end position="414"/>
    </location>
</feature>
<gene>
    <name evidence="4" type="ORF">CM83_98987</name>
</gene>
<reference evidence="5" key="3">
    <citation type="submission" date="2014-09" db="EMBL/GenBank/DDBJ databases">
        <authorList>
            <person name="Magalhaes I.L.F."/>
            <person name="Oliveira U."/>
            <person name="Santos F.R."/>
            <person name="Vidigal T.H.D.A."/>
            <person name="Brescovit A.D."/>
            <person name="Santos A.J."/>
        </authorList>
    </citation>
    <scope>NUCLEOTIDE SEQUENCE</scope>
</reference>
<dbReference type="Pfam" id="PF13868">
    <property type="entry name" value="TPH"/>
    <property type="match status" value="1"/>
</dbReference>
<proteinExistence type="predicted"/>
<name>A0A0A9YF09_LYGHE</name>
<dbReference type="InterPro" id="IPR043597">
    <property type="entry name" value="TPH_dom"/>
</dbReference>
<feature type="coiled-coil region" evidence="2">
    <location>
        <begin position="145"/>
        <end position="191"/>
    </location>
</feature>
<reference evidence="4" key="2">
    <citation type="submission" date="2014-07" db="EMBL/GenBank/DDBJ databases">
        <authorList>
            <person name="Hull J."/>
        </authorList>
    </citation>
    <scope>NUCLEOTIDE SEQUENCE</scope>
</reference>
<dbReference type="EMBL" id="GBRD01016436">
    <property type="protein sequence ID" value="JAG49390.1"/>
    <property type="molecule type" value="Transcribed_RNA"/>
</dbReference>
<evidence type="ECO:0000256" key="2">
    <source>
        <dbReference type="SAM" id="Coils"/>
    </source>
</evidence>
<dbReference type="EMBL" id="GBHO01015524">
    <property type="protein sequence ID" value="JAG28080.1"/>
    <property type="molecule type" value="Transcribed_RNA"/>
</dbReference>
<dbReference type="AlphaFoldDB" id="A0A0A9YF09"/>
<reference evidence="4" key="1">
    <citation type="journal article" date="2014" name="PLoS ONE">
        <title>Transcriptome-Based Identification of ABC Transporters in the Western Tarnished Plant Bug Lygus hesperus.</title>
        <authorList>
            <person name="Hull J.J."/>
            <person name="Chaney K."/>
            <person name="Geib S.M."/>
            <person name="Fabrick J.A."/>
            <person name="Brent C.S."/>
            <person name="Walsh D."/>
            <person name="Lavine L.C."/>
        </authorList>
    </citation>
    <scope>NUCLEOTIDE SEQUENCE</scope>
</reference>
<evidence type="ECO:0000256" key="1">
    <source>
        <dbReference type="ARBA" id="ARBA00023054"/>
    </source>
</evidence>
<keyword evidence="1 2" id="KW-0175">Coiled coil</keyword>
<evidence type="ECO:0000313" key="5">
    <source>
        <dbReference type="EMBL" id="JAG49390.1"/>
    </source>
</evidence>